<dbReference type="InterPro" id="IPR016024">
    <property type="entry name" value="ARM-type_fold"/>
</dbReference>
<dbReference type="PANTHER" id="PTHR18460">
    <property type="entry name" value="TEL2 INTERACTING PROTEIN 1 TTI1 FAMILY MEMBER"/>
    <property type="match status" value="1"/>
</dbReference>
<dbReference type="InterPro" id="IPR049362">
    <property type="entry name" value="TTI1_rpt"/>
</dbReference>
<evidence type="ECO:0000259" key="1">
    <source>
        <dbReference type="Pfam" id="PF24173"/>
    </source>
</evidence>
<dbReference type="AlphaFoldDB" id="A0AAF0EWK0"/>
<dbReference type="Proteomes" id="UP001219933">
    <property type="component" value="Chromosome 4"/>
</dbReference>
<feature type="domain" description="TTI1 C-terminal TPR" evidence="2">
    <location>
        <begin position="978"/>
        <end position="1062"/>
    </location>
</feature>
<accession>A0AAF0EWK0</accession>
<dbReference type="Pfam" id="PF21547">
    <property type="entry name" value="TTI1"/>
    <property type="match status" value="1"/>
</dbReference>
<dbReference type="EMBL" id="CP119880">
    <property type="protein sequence ID" value="WFD36062.1"/>
    <property type="molecule type" value="Genomic_DNA"/>
</dbReference>
<dbReference type="GO" id="GO:0005737">
    <property type="term" value="C:cytoplasm"/>
    <property type="evidence" value="ECO:0007669"/>
    <property type="project" value="TreeGrafter"/>
</dbReference>
<dbReference type="Pfam" id="PF24173">
    <property type="entry name" value="TPR_TTI1_N"/>
    <property type="match status" value="1"/>
</dbReference>
<evidence type="ECO:0008006" key="5">
    <source>
        <dbReference type="Google" id="ProtNLM"/>
    </source>
</evidence>
<organism evidence="3 4">
    <name type="scientific">Malassezia cuniculi</name>
    <dbReference type="NCBI Taxonomy" id="948313"/>
    <lineage>
        <taxon>Eukaryota</taxon>
        <taxon>Fungi</taxon>
        <taxon>Dikarya</taxon>
        <taxon>Basidiomycota</taxon>
        <taxon>Ustilaginomycotina</taxon>
        <taxon>Malasseziomycetes</taxon>
        <taxon>Malasseziales</taxon>
        <taxon>Malasseziaceae</taxon>
        <taxon>Malassezia</taxon>
    </lineage>
</organism>
<name>A0AAF0EWK0_9BASI</name>
<evidence type="ECO:0000313" key="4">
    <source>
        <dbReference type="Proteomes" id="UP001219933"/>
    </source>
</evidence>
<dbReference type="InterPro" id="IPR052587">
    <property type="entry name" value="TELO2-interacting_protein_1"/>
</dbReference>
<evidence type="ECO:0000259" key="2">
    <source>
        <dbReference type="Pfam" id="PF24181"/>
    </source>
</evidence>
<gene>
    <name evidence="3" type="ORF">MCUN1_002933</name>
</gene>
<dbReference type="InterPro" id="IPR057566">
    <property type="entry name" value="TPR_TTI1_N"/>
</dbReference>
<dbReference type="PANTHER" id="PTHR18460:SF3">
    <property type="entry name" value="TELO2-INTERACTING PROTEIN 1 HOMOLOG"/>
    <property type="match status" value="1"/>
</dbReference>
<dbReference type="InterPro" id="IPR057567">
    <property type="entry name" value="TPR_TTI1_C"/>
</dbReference>
<dbReference type="Pfam" id="PF24181">
    <property type="entry name" value="TPR_TTI1_C"/>
    <property type="match status" value="1"/>
</dbReference>
<feature type="domain" description="TTI1 N-terminal TPR" evidence="1">
    <location>
        <begin position="269"/>
        <end position="445"/>
    </location>
</feature>
<proteinExistence type="predicted"/>
<keyword evidence="4" id="KW-1185">Reference proteome</keyword>
<reference evidence="3" key="1">
    <citation type="submission" date="2023-03" db="EMBL/GenBank/DDBJ databases">
        <title>Mating type loci evolution in Malassezia.</title>
        <authorList>
            <person name="Coelho M.A."/>
        </authorList>
    </citation>
    <scope>NUCLEOTIDE SEQUENCE</scope>
    <source>
        <strain evidence="3">CBS 11721</strain>
    </source>
</reference>
<protein>
    <recommendedName>
        <fullName evidence="5">TEL2-interacting protein 1</fullName>
    </recommendedName>
</protein>
<dbReference type="SUPFAM" id="SSF48371">
    <property type="entry name" value="ARM repeat"/>
    <property type="match status" value="1"/>
</dbReference>
<sequence length="1233" mass="132599">MDARAAFALLRPKCVALLGVARELSNESRLVDALDGVVDALGKVESLGPLSPALVHYVFFPVSQILSSSERGVNALSDRVKSRVFAILARLARDWWNGWTAAAVGHAASQSTTLRAVPQWQVWEQLLLLCSMSFGSSFNTATSETTKLHMAEFAAALLAPHHAAQAGDWEWDGVSDLPDLDMIDEQHSSTQVYPTRQHVCAALAVPACVGALSHLVKLALDASVTDVSPALRMTLLMIARHASVTWLAGDTSASSFSGDDQTALYARWHAQSESLARQDSASRITPILPGMASTLLKLAVGKNVRAKGDAVAYATRLLATLLVMCVGDTVTRALRTADVGPARAPASLQDIVNLVHVAPDGELTRVAPKLDDDSDVTDSASEASVSTAATSIVEAAVRDTQWIRRTMRMVMITLNALEPLSANENAQVRVALVDCADAVLAGLSDTLDWAWEFFAPDISSPRQPTRMLMRILLDAHSNQYDRVALRAKSALQEHAPRRIDLVDASLYDSLEAIPRSVRHVHDSLVVRHADRVASAAQVLSGIAARAQLEDYSSGIPRLLGPSGGASRWGDAINAVLNSDGKIPQWSNDAHLRPSFAALEPRSVDALGRMWTACGTAIVRLVATAAQDQIGVIPTGFKSVFHAPLYFLEAGIATRTAHTAALFAADEILRGVASLVTEPGAAAFIESRAGAPARRLACDCGKSVAETVLDVWERDLDEDSPQMDLVPVSTETPTVKKGLVEAPAMDLVEKTGALSLDYVRSAHLSQQDKAPAAAAAERALERRNAALRLADMQLLSILASAAELMGVAFRPLLFRALYVCVSALDDGDQILREAAQLALDRISAACAYPSVASCVMHNADYVLGTASHLLVTGLGHELYRGLANEQAPKMLLSARAAPWVLVQVIRLLGSQVLPLVEDALDEVLDALDRYHGHPQVCLGLLEVLAHVMNSLSSDAPEKLLQAAPRADPVAEFTAWLRKTPDEDHVAQDDPQENDDDAASHTRTIIVQILNRAVPFLSHASPRLRTTSLDMLKAGVRILGVDQRHADLYPILHRAWPFIMARLGTGVNAKLGPVRMTTPDAIAAMMPAEQDANVWMHAAACIGEIGLYASDVFGKMILEQAWPRFERILAALVALQESQRPSKPVDSGAPAPVRILVPHSTHASIVQHVADALGTVIGSLSTHTDSRALWDIACHPQLLDSLDRRQPRAVQNAGARLHRMIEHADASVAWLVDTR</sequence>
<evidence type="ECO:0000313" key="3">
    <source>
        <dbReference type="EMBL" id="WFD36062.1"/>
    </source>
</evidence>